<comment type="similarity">
    <text evidence="8">Belongs to the glutamate 5-kinase family.</text>
</comment>
<name>A0A366I631_9FIRM</name>
<comment type="subcellular location">
    <subcellularLocation>
        <location evidence="8">Cytoplasm</location>
    </subcellularLocation>
</comment>
<evidence type="ECO:0000256" key="4">
    <source>
        <dbReference type="ARBA" id="ARBA00022679"/>
    </source>
</evidence>
<evidence type="ECO:0000313" key="10">
    <source>
        <dbReference type="EMBL" id="RBP63866.1"/>
    </source>
</evidence>
<proteinExistence type="inferred from homology"/>
<feature type="binding site" evidence="8">
    <location>
        <position position="22"/>
    </location>
    <ligand>
        <name>ATP</name>
        <dbReference type="ChEBI" id="CHEBI:30616"/>
    </ligand>
</feature>
<feature type="domain" description="Aspartate/glutamate/uridylate kinase" evidence="9">
    <location>
        <begin position="17"/>
        <end position="249"/>
    </location>
</feature>
<keyword evidence="11" id="KW-1185">Reference proteome</keyword>
<dbReference type="InterPro" id="IPR001057">
    <property type="entry name" value="Glu/AcGlu_kinase"/>
</dbReference>
<evidence type="ECO:0000259" key="9">
    <source>
        <dbReference type="Pfam" id="PF00696"/>
    </source>
</evidence>
<dbReference type="PIRSF" id="PIRSF000729">
    <property type="entry name" value="GK"/>
    <property type="match status" value="1"/>
</dbReference>
<sequence>MSKLGVNQLRESITEAKRIVIKVGTSSITYQSGKINLRKMEELTRVISDLQNSGKEMVLVSSGAVGAGMGKIGISEKPKELPMKQAAAAVGQAVLMRLYEKFFNDYNQNIAQILLTRDVFSSKIKSNNAINTFDALFKMGIIPIVNENDTVSTSELEGDRIGDNDTLSAMVSGLTKADVLLILSDVEGLCDSNPSKNPQAKLITYVDQLNEEIYGFAGDSETEFGTGGMITKLNAAKLAAQRSIPTVLASSQNVNNIYEILEGKEIGTYISEDCLQNR</sequence>
<evidence type="ECO:0000256" key="1">
    <source>
        <dbReference type="ARBA" id="ARBA00022490"/>
    </source>
</evidence>
<dbReference type="PRINTS" id="PR00474">
    <property type="entry name" value="GLU5KINASE"/>
</dbReference>
<dbReference type="InterPro" id="IPR011529">
    <property type="entry name" value="Glu_5kinase"/>
</dbReference>
<keyword evidence="2 8" id="KW-0028">Amino-acid biosynthesis</keyword>
<feature type="binding site" evidence="8">
    <location>
        <position position="62"/>
    </location>
    <ligand>
        <name>substrate</name>
    </ligand>
</feature>
<dbReference type="InterPro" id="IPR041739">
    <property type="entry name" value="G5K_ProB"/>
</dbReference>
<evidence type="ECO:0000256" key="7">
    <source>
        <dbReference type="ARBA" id="ARBA00022840"/>
    </source>
</evidence>
<evidence type="ECO:0000256" key="2">
    <source>
        <dbReference type="ARBA" id="ARBA00022605"/>
    </source>
</evidence>
<feature type="binding site" evidence="8">
    <location>
        <position position="149"/>
    </location>
    <ligand>
        <name>substrate</name>
    </ligand>
</feature>
<dbReference type="RefSeq" id="WP_170128239.1">
    <property type="nucleotide sequence ID" value="NZ_QNRX01000009.1"/>
</dbReference>
<keyword evidence="6 8" id="KW-0418">Kinase</keyword>
<dbReference type="CDD" id="cd04242">
    <property type="entry name" value="AAK_G5K_ProB"/>
    <property type="match status" value="1"/>
</dbReference>
<dbReference type="Gene3D" id="3.40.1160.10">
    <property type="entry name" value="Acetylglutamate kinase-like"/>
    <property type="match status" value="1"/>
</dbReference>
<dbReference type="InterPro" id="IPR001048">
    <property type="entry name" value="Asp/Glu/Uridylate_kinase"/>
</dbReference>
<comment type="function">
    <text evidence="8">Catalyzes the transfer of a phosphate group to glutamate to form L-glutamate 5-phosphate.</text>
</comment>
<accession>A0A366I631</accession>
<evidence type="ECO:0000313" key="11">
    <source>
        <dbReference type="Proteomes" id="UP000253490"/>
    </source>
</evidence>
<dbReference type="AlphaFoldDB" id="A0A366I631"/>
<dbReference type="GO" id="GO:0005524">
    <property type="term" value="F:ATP binding"/>
    <property type="evidence" value="ECO:0007669"/>
    <property type="project" value="UniProtKB-KW"/>
</dbReference>
<dbReference type="Proteomes" id="UP000253490">
    <property type="component" value="Unassembled WGS sequence"/>
</dbReference>
<dbReference type="SUPFAM" id="SSF53633">
    <property type="entry name" value="Carbamate kinase-like"/>
    <property type="match status" value="1"/>
</dbReference>
<keyword evidence="7 8" id="KW-0067">ATP-binding</keyword>
<feature type="binding site" evidence="8">
    <location>
        <position position="164"/>
    </location>
    <ligand>
        <name>substrate</name>
    </ligand>
</feature>
<dbReference type="InterPro" id="IPR005715">
    <property type="entry name" value="Glu_5kinase/COase_Synthase"/>
</dbReference>
<comment type="caution">
    <text evidence="10">The sequence shown here is derived from an EMBL/GenBank/DDBJ whole genome shotgun (WGS) entry which is preliminary data.</text>
</comment>
<dbReference type="UniPathway" id="UPA00098">
    <property type="reaction ID" value="UER00359"/>
</dbReference>
<keyword evidence="4 8" id="KW-0808">Transferase</keyword>
<dbReference type="HAMAP" id="MF_00456">
    <property type="entry name" value="ProB"/>
    <property type="match status" value="1"/>
</dbReference>
<keyword evidence="1 8" id="KW-0963">Cytoplasm</keyword>
<dbReference type="GO" id="GO:0004349">
    <property type="term" value="F:glutamate 5-kinase activity"/>
    <property type="evidence" value="ECO:0007669"/>
    <property type="project" value="UniProtKB-UniRule"/>
</dbReference>
<evidence type="ECO:0000256" key="5">
    <source>
        <dbReference type="ARBA" id="ARBA00022741"/>
    </source>
</evidence>
<dbReference type="Pfam" id="PF00696">
    <property type="entry name" value="AA_kinase"/>
    <property type="match status" value="1"/>
</dbReference>
<dbReference type="EC" id="2.7.2.11" evidence="8"/>
<feature type="binding site" evidence="8">
    <location>
        <begin position="184"/>
        <end position="185"/>
    </location>
    <ligand>
        <name>ATP</name>
        <dbReference type="ChEBI" id="CHEBI:30616"/>
    </ligand>
</feature>
<evidence type="ECO:0000256" key="6">
    <source>
        <dbReference type="ARBA" id="ARBA00022777"/>
    </source>
</evidence>
<dbReference type="NCBIfam" id="TIGR01027">
    <property type="entry name" value="proB"/>
    <property type="match status" value="1"/>
</dbReference>
<dbReference type="EMBL" id="QNRX01000009">
    <property type="protein sequence ID" value="RBP63866.1"/>
    <property type="molecule type" value="Genomic_DNA"/>
</dbReference>
<comment type="catalytic activity">
    <reaction evidence="8">
        <text>L-glutamate + ATP = L-glutamyl 5-phosphate + ADP</text>
        <dbReference type="Rhea" id="RHEA:14877"/>
        <dbReference type="ChEBI" id="CHEBI:29985"/>
        <dbReference type="ChEBI" id="CHEBI:30616"/>
        <dbReference type="ChEBI" id="CHEBI:58274"/>
        <dbReference type="ChEBI" id="CHEBI:456216"/>
        <dbReference type="EC" id="2.7.2.11"/>
    </reaction>
</comment>
<dbReference type="InterPro" id="IPR036393">
    <property type="entry name" value="AceGlu_kinase-like_sf"/>
</dbReference>
<organism evidence="10 11">
    <name type="scientific">Alkalibaculum bacchi</name>
    <dbReference type="NCBI Taxonomy" id="645887"/>
    <lineage>
        <taxon>Bacteria</taxon>
        <taxon>Bacillati</taxon>
        <taxon>Bacillota</taxon>
        <taxon>Clostridia</taxon>
        <taxon>Eubacteriales</taxon>
        <taxon>Eubacteriaceae</taxon>
        <taxon>Alkalibaculum</taxon>
    </lineage>
</organism>
<evidence type="ECO:0000256" key="8">
    <source>
        <dbReference type="HAMAP-Rule" id="MF_00456"/>
    </source>
</evidence>
<keyword evidence="3 8" id="KW-0641">Proline biosynthesis</keyword>
<dbReference type="GO" id="GO:0005829">
    <property type="term" value="C:cytosol"/>
    <property type="evidence" value="ECO:0007669"/>
    <property type="project" value="TreeGrafter"/>
</dbReference>
<keyword evidence="5 8" id="KW-0547">Nucleotide-binding</keyword>
<feature type="binding site" evidence="8">
    <location>
        <begin position="226"/>
        <end position="232"/>
    </location>
    <ligand>
        <name>ATP</name>
        <dbReference type="ChEBI" id="CHEBI:30616"/>
    </ligand>
</feature>
<comment type="pathway">
    <text evidence="8">Amino-acid biosynthesis; L-proline biosynthesis; L-glutamate 5-semialdehyde from L-glutamate: step 1/2.</text>
</comment>
<dbReference type="FunFam" id="3.40.1160.10:FF:000018">
    <property type="entry name" value="Glutamate 5-kinase"/>
    <property type="match status" value="1"/>
</dbReference>
<dbReference type="PANTHER" id="PTHR43654">
    <property type="entry name" value="GLUTAMATE 5-KINASE"/>
    <property type="match status" value="1"/>
</dbReference>
<dbReference type="PANTHER" id="PTHR43654:SF1">
    <property type="entry name" value="ISOPENTENYL PHOSPHATE KINASE"/>
    <property type="match status" value="1"/>
</dbReference>
<evidence type="ECO:0000256" key="3">
    <source>
        <dbReference type="ARBA" id="ARBA00022650"/>
    </source>
</evidence>
<dbReference type="GO" id="GO:0055129">
    <property type="term" value="P:L-proline biosynthetic process"/>
    <property type="evidence" value="ECO:0007669"/>
    <property type="project" value="UniProtKB-UniRule"/>
</dbReference>
<reference evidence="10 11" key="1">
    <citation type="submission" date="2018-06" db="EMBL/GenBank/DDBJ databases">
        <title>Genomic Encyclopedia of Type Strains, Phase IV (KMG-IV): sequencing the most valuable type-strain genomes for metagenomic binning, comparative biology and taxonomic classification.</title>
        <authorList>
            <person name="Goeker M."/>
        </authorList>
    </citation>
    <scope>NUCLEOTIDE SEQUENCE [LARGE SCALE GENOMIC DNA]</scope>
    <source>
        <strain evidence="10 11">DSM 22112</strain>
    </source>
</reference>
<protein>
    <recommendedName>
        <fullName evidence="8">Glutamate 5-kinase</fullName>
        <ecNumber evidence="8">2.7.2.11</ecNumber>
    </recommendedName>
    <alternativeName>
        <fullName evidence="8">Gamma-glutamyl kinase</fullName>
        <shortName evidence="8">GK</shortName>
    </alternativeName>
</protein>
<gene>
    <name evidence="8" type="primary">proB</name>
    <name evidence="10" type="ORF">DES36_10985</name>
</gene>
<dbReference type="PROSITE" id="PS00902">
    <property type="entry name" value="GLUTAMATE_5_KINASE"/>
    <property type="match status" value="1"/>
</dbReference>
<dbReference type="InterPro" id="IPR019797">
    <property type="entry name" value="Glutamate_5-kinase_CS"/>
</dbReference>